<feature type="region of interest" description="Disordered" evidence="1">
    <location>
        <begin position="104"/>
        <end position="142"/>
    </location>
</feature>
<protein>
    <submittedName>
        <fullName evidence="3">Uncharacterized protein</fullName>
    </submittedName>
</protein>
<evidence type="ECO:0000256" key="1">
    <source>
        <dbReference type="SAM" id="MobiDB-lite"/>
    </source>
</evidence>
<name>A0A6J4QDI9_9BACT</name>
<reference evidence="3" key="1">
    <citation type="submission" date="2020-02" db="EMBL/GenBank/DDBJ databases">
        <authorList>
            <person name="Meier V. D."/>
        </authorList>
    </citation>
    <scope>NUCLEOTIDE SEQUENCE</scope>
    <source>
        <strain evidence="3">AVDCRST_MAG64</strain>
    </source>
</reference>
<keyword evidence="2" id="KW-1133">Transmembrane helix</keyword>
<proteinExistence type="predicted"/>
<dbReference type="PROSITE" id="PS51257">
    <property type="entry name" value="PROKAR_LIPOPROTEIN"/>
    <property type="match status" value="1"/>
</dbReference>
<dbReference type="EMBL" id="CADCUQ010000945">
    <property type="protein sequence ID" value="CAA9440002.1"/>
    <property type="molecule type" value="Genomic_DNA"/>
</dbReference>
<evidence type="ECO:0000313" key="3">
    <source>
        <dbReference type="EMBL" id="CAA9440002.1"/>
    </source>
</evidence>
<feature type="transmembrane region" description="Helical" evidence="2">
    <location>
        <begin position="37"/>
        <end position="55"/>
    </location>
</feature>
<feature type="transmembrane region" description="Helical" evidence="2">
    <location>
        <begin position="12"/>
        <end position="31"/>
    </location>
</feature>
<evidence type="ECO:0000256" key="2">
    <source>
        <dbReference type="SAM" id="Phobius"/>
    </source>
</evidence>
<keyword evidence="2" id="KW-0812">Transmembrane</keyword>
<keyword evidence="2" id="KW-0472">Membrane</keyword>
<gene>
    <name evidence="3" type="ORF">AVDCRST_MAG64-4067</name>
</gene>
<organism evidence="3">
    <name type="scientific">uncultured Phycisphaerae bacterium</name>
    <dbReference type="NCBI Taxonomy" id="904963"/>
    <lineage>
        <taxon>Bacteria</taxon>
        <taxon>Pseudomonadati</taxon>
        <taxon>Planctomycetota</taxon>
        <taxon>Phycisphaerae</taxon>
        <taxon>environmental samples</taxon>
    </lineage>
</organism>
<accession>A0A6J4QDI9</accession>
<dbReference type="AlphaFoldDB" id="A0A6J4QDI9"/>
<sequence>MRSSGLTVRSGAGYLALGVVACLFVACGGWFGFAVVAAVAVVCMAALAASLYLGAGAGRIADGLCPACGYDLRMTPHRCPECGHVPPHGVRISFADWLREEFAATRENPNSTDPAARATGPDLKTEVQAKPPAEPALQENEP</sequence>